<organism evidence="5 6">
    <name type="scientific">Coniochaeta hoffmannii</name>
    <dbReference type="NCBI Taxonomy" id="91930"/>
    <lineage>
        <taxon>Eukaryota</taxon>
        <taxon>Fungi</taxon>
        <taxon>Dikarya</taxon>
        <taxon>Ascomycota</taxon>
        <taxon>Pezizomycotina</taxon>
        <taxon>Sordariomycetes</taxon>
        <taxon>Sordariomycetidae</taxon>
        <taxon>Coniochaetales</taxon>
        <taxon>Coniochaetaceae</taxon>
        <taxon>Coniochaeta</taxon>
    </lineage>
</organism>
<keyword evidence="3" id="KW-0560">Oxidoreductase</keyword>
<sequence length="310" mass="32934">MQSPKRLTILITGCSPGGMGAALAIALHQAGHRVFATARDPSKLYPLASQGIQALSLDVTSASSIASALTTVTSTLPEGEGLNMLINNAAGTYTMPISDASLDESRRLFDLNVWGQLAVTQAFLPLLLKVAVSSTTGHLPAQAMVVNHTSVGSRAALPFQGIYNASKAALAMLSETMRLELAPFGISVIDLKTAGVRTNFITNNNVHSKGDRLPKGSIYEPAREVVEKAMSQDDLAHIGITPEQWASEVVALLLGRTPPAVIWKGESALMARVAVAMPCGVFEGVVKKMTKLDVVEEIIRESRSVVRHIE</sequence>
<dbReference type="PANTHER" id="PTHR44169:SF6">
    <property type="entry name" value="NADPH-DEPENDENT 1-ACYLDIHYDROXYACETONE PHOSPHATE REDUCTASE"/>
    <property type="match status" value="1"/>
</dbReference>
<dbReference type="GO" id="GO:0000140">
    <property type="term" value="F:acylglycerone-phosphate reductase (NADP+) activity"/>
    <property type="evidence" value="ECO:0007669"/>
    <property type="project" value="TreeGrafter"/>
</dbReference>
<name>A0AA38VTJ2_9PEZI</name>
<dbReference type="GO" id="GO:0019433">
    <property type="term" value="P:triglyceride catabolic process"/>
    <property type="evidence" value="ECO:0007669"/>
    <property type="project" value="TreeGrafter"/>
</dbReference>
<dbReference type="SUPFAM" id="SSF51735">
    <property type="entry name" value="NAD(P)-binding Rossmann-fold domains"/>
    <property type="match status" value="1"/>
</dbReference>
<dbReference type="Gene3D" id="3.40.50.720">
    <property type="entry name" value="NAD(P)-binding Rossmann-like Domain"/>
    <property type="match status" value="1"/>
</dbReference>
<reference evidence="5" key="1">
    <citation type="submission" date="2022-07" db="EMBL/GenBank/DDBJ databases">
        <title>Fungi with potential for degradation of polypropylene.</title>
        <authorList>
            <person name="Gostincar C."/>
        </authorList>
    </citation>
    <scope>NUCLEOTIDE SEQUENCE</scope>
    <source>
        <strain evidence="5">EXF-13287</strain>
    </source>
</reference>
<dbReference type="GO" id="GO:0005811">
    <property type="term" value="C:lipid droplet"/>
    <property type="evidence" value="ECO:0007669"/>
    <property type="project" value="TreeGrafter"/>
</dbReference>
<accession>A0AA38VTJ2</accession>
<dbReference type="GO" id="GO:0005783">
    <property type="term" value="C:endoplasmic reticulum"/>
    <property type="evidence" value="ECO:0007669"/>
    <property type="project" value="TreeGrafter"/>
</dbReference>
<evidence type="ECO:0000313" key="5">
    <source>
        <dbReference type="EMBL" id="KAJ9164956.1"/>
    </source>
</evidence>
<proteinExistence type="inferred from homology"/>
<dbReference type="PROSITE" id="PS00061">
    <property type="entry name" value="ADH_SHORT"/>
    <property type="match status" value="1"/>
</dbReference>
<evidence type="ECO:0000256" key="2">
    <source>
        <dbReference type="ARBA" id="ARBA00022857"/>
    </source>
</evidence>
<dbReference type="GO" id="GO:0004806">
    <property type="term" value="F:triacylglycerol lipase activity"/>
    <property type="evidence" value="ECO:0007669"/>
    <property type="project" value="TreeGrafter"/>
</dbReference>
<comment type="similarity">
    <text evidence="1 4">Belongs to the short-chain dehydrogenases/reductases (SDR) family.</text>
</comment>
<evidence type="ECO:0000256" key="1">
    <source>
        <dbReference type="ARBA" id="ARBA00006484"/>
    </source>
</evidence>
<dbReference type="InterPro" id="IPR036291">
    <property type="entry name" value="NAD(P)-bd_dom_sf"/>
</dbReference>
<dbReference type="AlphaFoldDB" id="A0AA38VTJ2"/>
<keyword evidence="6" id="KW-1185">Reference proteome</keyword>
<dbReference type="InterPro" id="IPR002347">
    <property type="entry name" value="SDR_fam"/>
</dbReference>
<dbReference type="PRINTS" id="PR00080">
    <property type="entry name" value="SDRFAMILY"/>
</dbReference>
<dbReference type="PANTHER" id="PTHR44169">
    <property type="entry name" value="NADPH-DEPENDENT 1-ACYLDIHYDROXYACETONE PHOSPHATE REDUCTASE"/>
    <property type="match status" value="1"/>
</dbReference>
<keyword evidence="2" id="KW-0521">NADP</keyword>
<dbReference type="EMBL" id="JANBVN010000008">
    <property type="protein sequence ID" value="KAJ9164956.1"/>
    <property type="molecule type" value="Genomic_DNA"/>
</dbReference>
<comment type="caution">
    <text evidence="5">The sequence shown here is derived from an EMBL/GenBank/DDBJ whole genome shotgun (WGS) entry which is preliminary data.</text>
</comment>
<protein>
    <submittedName>
        <fullName evidence="5">Short-chain dehydrogenase</fullName>
    </submittedName>
</protein>
<dbReference type="GO" id="GO:0006654">
    <property type="term" value="P:phosphatidic acid biosynthetic process"/>
    <property type="evidence" value="ECO:0007669"/>
    <property type="project" value="TreeGrafter"/>
</dbReference>
<evidence type="ECO:0000256" key="3">
    <source>
        <dbReference type="ARBA" id="ARBA00023002"/>
    </source>
</evidence>
<dbReference type="PRINTS" id="PR00081">
    <property type="entry name" value="GDHRDH"/>
</dbReference>
<gene>
    <name evidence="5" type="ORF">NKR19_g887</name>
</gene>
<evidence type="ECO:0000256" key="4">
    <source>
        <dbReference type="RuleBase" id="RU000363"/>
    </source>
</evidence>
<dbReference type="InterPro" id="IPR020904">
    <property type="entry name" value="Sc_DH/Rdtase_CS"/>
</dbReference>
<dbReference type="Proteomes" id="UP001174691">
    <property type="component" value="Unassembled WGS sequence"/>
</dbReference>
<dbReference type="Pfam" id="PF00106">
    <property type="entry name" value="adh_short"/>
    <property type="match status" value="1"/>
</dbReference>
<evidence type="ECO:0000313" key="6">
    <source>
        <dbReference type="Proteomes" id="UP001174691"/>
    </source>
</evidence>